<dbReference type="RefSeq" id="XP_068370160.1">
    <property type="nucleotide sequence ID" value="XM_068496811.1"/>
</dbReference>
<dbReference type="GeneID" id="94831515"/>
<evidence type="ECO:0000313" key="3">
    <source>
        <dbReference type="EMBL" id="OHT17024.1"/>
    </source>
</evidence>
<feature type="transmembrane region" description="Helical" evidence="2">
    <location>
        <begin position="340"/>
        <end position="368"/>
    </location>
</feature>
<dbReference type="EMBL" id="MLAK01000046">
    <property type="protein sequence ID" value="OHT17024.1"/>
    <property type="molecule type" value="Genomic_DNA"/>
</dbReference>
<organism evidence="3 4">
    <name type="scientific">Tritrichomonas foetus</name>
    <dbReference type="NCBI Taxonomy" id="1144522"/>
    <lineage>
        <taxon>Eukaryota</taxon>
        <taxon>Metamonada</taxon>
        <taxon>Parabasalia</taxon>
        <taxon>Tritrichomonadida</taxon>
        <taxon>Tritrichomonadidae</taxon>
        <taxon>Tritrichomonas</taxon>
    </lineage>
</organism>
<dbReference type="Proteomes" id="UP000179807">
    <property type="component" value="Unassembled WGS sequence"/>
</dbReference>
<comment type="caution">
    <text evidence="3">The sequence shown here is derived from an EMBL/GenBank/DDBJ whole genome shotgun (WGS) entry which is preliminary data.</text>
</comment>
<proteinExistence type="predicted"/>
<name>A0A1J4L1S5_9EUKA</name>
<keyword evidence="2" id="KW-0472">Membrane</keyword>
<feature type="region of interest" description="Disordered" evidence="1">
    <location>
        <begin position="245"/>
        <end position="266"/>
    </location>
</feature>
<evidence type="ECO:0000256" key="1">
    <source>
        <dbReference type="SAM" id="MobiDB-lite"/>
    </source>
</evidence>
<evidence type="ECO:0000256" key="2">
    <source>
        <dbReference type="SAM" id="Phobius"/>
    </source>
</evidence>
<reference evidence="3" key="1">
    <citation type="submission" date="2016-10" db="EMBL/GenBank/DDBJ databases">
        <authorList>
            <person name="Benchimol M."/>
            <person name="Almeida L.G."/>
            <person name="Vasconcelos A.T."/>
            <person name="Perreira-Neves A."/>
            <person name="Rosa I.A."/>
            <person name="Tasca T."/>
            <person name="Bogo M.R."/>
            <person name="de Souza W."/>
        </authorList>
    </citation>
    <scope>NUCLEOTIDE SEQUENCE [LARGE SCALE GENOMIC DNA]</scope>
    <source>
        <strain evidence="3">K</strain>
    </source>
</reference>
<accession>A0A1J4L1S5</accession>
<keyword evidence="2" id="KW-0812">Transmembrane</keyword>
<protein>
    <submittedName>
        <fullName evidence="3">Uncharacterized protein</fullName>
    </submittedName>
</protein>
<sequence length="376" mass="43184">MIELHQVSNLNGNINEELQKIIKITEKSVPQGQIDFKQWNEFASNYNGKIEVHHHVCLHDSPWTWKYVGRYIELNIQRCKLSQIQITENSIKSPSINGKWWCQISQISSTENETDGSVNVKFLPSKKMPVLITLDANSDPLSIFYIAVFCMMTKNQNFLDFFTYAAKLGQIDAQIYLWKFYNQCGNNELTIYWLATAVFQHFDEKSTIVLAQTLINKNSPLKSIPLAECLLLKLLQNYSNLHKEETDQSFDGNPEKNEDSSNEPTCEMKNEIKNEKIKVIIQNFDGIDVDIFLTLGKLYLLDDEAAPNCTDLGLKLNEIAVELMKLPEAEQTLNEYRNNIFWSGVSYVDLAVVTGILAAFGVGAYLWFKKRRNNQK</sequence>
<dbReference type="AlphaFoldDB" id="A0A1J4L1S5"/>
<evidence type="ECO:0000313" key="4">
    <source>
        <dbReference type="Proteomes" id="UP000179807"/>
    </source>
</evidence>
<gene>
    <name evidence="3" type="ORF">TRFO_12720</name>
</gene>
<keyword evidence="4" id="KW-1185">Reference proteome</keyword>
<keyword evidence="2" id="KW-1133">Transmembrane helix</keyword>
<dbReference type="VEuPathDB" id="TrichDB:TRFO_12720"/>